<proteinExistence type="predicted"/>
<dbReference type="Proteomes" id="UP000634136">
    <property type="component" value="Unassembled WGS sequence"/>
</dbReference>
<gene>
    <name evidence="1" type="ORF">G2W53_022728</name>
</gene>
<name>A0A834WPE9_9FABA</name>
<comment type="caution">
    <text evidence="1">The sequence shown here is derived from an EMBL/GenBank/DDBJ whole genome shotgun (WGS) entry which is preliminary data.</text>
</comment>
<sequence length="202" mass="22834">MVNGNVVDKTTANNSRLRLTHIHLFHIKRISFVVLPRLNNTPNPNVKQASSVLDTVMISISRSITRSGGGGGGFRHCLVCRSCAKGREGRRVCSCMWRRSSSSPGHLKGRGRPQRLEFPAYEGMLPVMWFLDRFKISKPYSFVNSWGNLPDKLFPERSPKVAGMLPLKLLSPRSRICNEVKFESSEMISPVNELDLKIRILR</sequence>
<keyword evidence="2" id="KW-1185">Reference proteome</keyword>
<reference evidence="1" key="1">
    <citation type="submission" date="2020-09" db="EMBL/GenBank/DDBJ databases">
        <title>Genome-Enabled Discovery of Anthraquinone Biosynthesis in Senna tora.</title>
        <authorList>
            <person name="Kang S.-H."/>
            <person name="Pandey R.P."/>
            <person name="Lee C.-M."/>
            <person name="Sim J.-S."/>
            <person name="Jeong J.-T."/>
            <person name="Choi B.-S."/>
            <person name="Jung M."/>
            <person name="Ginzburg D."/>
            <person name="Zhao K."/>
            <person name="Won S.Y."/>
            <person name="Oh T.-J."/>
            <person name="Yu Y."/>
            <person name="Kim N.-H."/>
            <person name="Lee O.R."/>
            <person name="Lee T.-H."/>
            <person name="Bashyal P."/>
            <person name="Kim T.-S."/>
            <person name="Lee W.-H."/>
            <person name="Kawkins C."/>
            <person name="Kim C.-K."/>
            <person name="Kim J.S."/>
            <person name="Ahn B.O."/>
            <person name="Rhee S.Y."/>
            <person name="Sohng J.K."/>
        </authorList>
    </citation>
    <scope>NUCLEOTIDE SEQUENCE</scope>
    <source>
        <tissue evidence="1">Leaf</tissue>
    </source>
</reference>
<dbReference type="AlphaFoldDB" id="A0A834WPE9"/>
<evidence type="ECO:0000313" key="1">
    <source>
        <dbReference type="EMBL" id="KAF7824584.1"/>
    </source>
</evidence>
<evidence type="ECO:0000313" key="2">
    <source>
        <dbReference type="Proteomes" id="UP000634136"/>
    </source>
</evidence>
<dbReference type="EMBL" id="JAAIUW010000007">
    <property type="protein sequence ID" value="KAF7824584.1"/>
    <property type="molecule type" value="Genomic_DNA"/>
</dbReference>
<protein>
    <submittedName>
        <fullName evidence="1">Uncharacterized protein</fullName>
    </submittedName>
</protein>
<organism evidence="1 2">
    <name type="scientific">Senna tora</name>
    <dbReference type="NCBI Taxonomy" id="362788"/>
    <lineage>
        <taxon>Eukaryota</taxon>
        <taxon>Viridiplantae</taxon>
        <taxon>Streptophyta</taxon>
        <taxon>Embryophyta</taxon>
        <taxon>Tracheophyta</taxon>
        <taxon>Spermatophyta</taxon>
        <taxon>Magnoliopsida</taxon>
        <taxon>eudicotyledons</taxon>
        <taxon>Gunneridae</taxon>
        <taxon>Pentapetalae</taxon>
        <taxon>rosids</taxon>
        <taxon>fabids</taxon>
        <taxon>Fabales</taxon>
        <taxon>Fabaceae</taxon>
        <taxon>Caesalpinioideae</taxon>
        <taxon>Cassia clade</taxon>
        <taxon>Senna</taxon>
    </lineage>
</organism>
<accession>A0A834WPE9</accession>